<protein>
    <recommendedName>
        <fullName evidence="4">Scaffolding protein</fullName>
    </recommendedName>
</protein>
<dbReference type="RefSeq" id="WP_156786391.1">
    <property type="nucleotide sequence ID" value="NZ_LT629742.1"/>
</dbReference>
<feature type="region of interest" description="Disordered" evidence="1">
    <location>
        <begin position="203"/>
        <end position="247"/>
    </location>
</feature>
<keyword evidence="3" id="KW-1185">Reference proteome</keyword>
<dbReference type="AlphaFoldDB" id="A0A1H1YM91"/>
<accession>A0A1H1YM91</accession>
<proteinExistence type="predicted"/>
<dbReference type="Proteomes" id="UP000181956">
    <property type="component" value="Chromosome I"/>
</dbReference>
<sequence>MFNRHPFGPRRPSKLALMGIRFLEGEEGATPPSTPAVETPPTASPVEQPPANEPPKPGPPATTPPAQEVFDAAYVKKLREENAAARIKGKEEAEAAGKTASEAAYKKLGQELGLIEADEESNVETLSAAIQAKDTTITEQAADIKASRLENALLREADKHNLDVDLATDSKTFQAKLLAINTTADDYRSQVDELVKTEVASNTKLRKVQVAPRSGSETPPAGTPNPGGPKTIDEIREDRRKRRTGTA</sequence>
<reference evidence="3" key="1">
    <citation type="submission" date="2016-10" db="EMBL/GenBank/DDBJ databases">
        <authorList>
            <person name="Varghese N."/>
            <person name="Submissions S."/>
        </authorList>
    </citation>
    <scope>NUCLEOTIDE SEQUENCE [LARGE SCALE GENOMIC DNA]</scope>
    <source>
        <strain evidence="3">DSM 21772</strain>
    </source>
</reference>
<evidence type="ECO:0008006" key="4">
    <source>
        <dbReference type="Google" id="ProtNLM"/>
    </source>
</evidence>
<gene>
    <name evidence="2" type="ORF">SAMN04489834_3136</name>
</gene>
<evidence type="ECO:0000313" key="3">
    <source>
        <dbReference type="Proteomes" id="UP000181956"/>
    </source>
</evidence>
<dbReference type="STRING" id="412690.SAMN04489834_3136"/>
<name>A0A1H1YM91_9MICO</name>
<dbReference type="EMBL" id="LT629742">
    <property type="protein sequence ID" value="SDT22512.1"/>
    <property type="molecule type" value="Genomic_DNA"/>
</dbReference>
<feature type="region of interest" description="Disordered" evidence="1">
    <location>
        <begin position="23"/>
        <end position="69"/>
    </location>
</feature>
<evidence type="ECO:0000313" key="2">
    <source>
        <dbReference type="EMBL" id="SDT22512.1"/>
    </source>
</evidence>
<feature type="compositionally biased region" description="Pro residues" evidence="1">
    <location>
        <begin position="47"/>
        <end position="63"/>
    </location>
</feature>
<dbReference type="OrthoDB" id="4949368at2"/>
<organism evidence="2 3">
    <name type="scientific">Microterricola viridarii</name>
    <dbReference type="NCBI Taxonomy" id="412690"/>
    <lineage>
        <taxon>Bacteria</taxon>
        <taxon>Bacillati</taxon>
        <taxon>Actinomycetota</taxon>
        <taxon>Actinomycetes</taxon>
        <taxon>Micrococcales</taxon>
        <taxon>Microbacteriaceae</taxon>
        <taxon>Microterricola</taxon>
    </lineage>
</organism>
<evidence type="ECO:0000256" key="1">
    <source>
        <dbReference type="SAM" id="MobiDB-lite"/>
    </source>
</evidence>